<evidence type="ECO:0000256" key="1">
    <source>
        <dbReference type="ARBA" id="ARBA00023015"/>
    </source>
</evidence>
<evidence type="ECO:0000313" key="7">
    <source>
        <dbReference type="Proteomes" id="UP001464923"/>
    </source>
</evidence>
<feature type="domain" description="HTH tetR-type" evidence="5">
    <location>
        <begin position="14"/>
        <end position="73"/>
    </location>
</feature>
<dbReference type="EMBL" id="JBEDNP010000010">
    <property type="protein sequence ID" value="MEQ3540689.1"/>
    <property type="molecule type" value="Genomic_DNA"/>
</dbReference>
<name>A0ABV1JYN9_9PSEU</name>
<dbReference type="SUPFAM" id="SSF48498">
    <property type="entry name" value="Tetracyclin repressor-like, C-terminal domain"/>
    <property type="match status" value="1"/>
</dbReference>
<dbReference type="SUPFAM" id="SSF46689">
    <property type="entry name" value="Homeodomain-like"/>
    <property type="match status" value="1"/>
</dbReference>
<protein>
    <submittedName>
        <fullName evidence="6">Helix-turn-helix domain-containing protein</fullName>
    </submittedName>
</protein>
<keyword evidence="2 4" id="KW-0238">DNA-binding</keyword>
<dbReference type="InterPro" id="IPR050109">
    <property type="entry name" value="HTH-type_TetR-like_transc_reg"/>
</dbReference>
<dbReference type="PROSITE" id="PS50977">
    <property type="entry name" value="HTH_TETR_2"/>
    <property type="match status" value="1"/>
</dbReference>
<evidence type="ECO:0000259" key="5">
    <source>
        <dbReference type="PROSITE" id="PS50977"/>
    </source>
</evidence>
<keyword evidence="7" id="KW-1185">Reference proteome</keyword>
<keyword evidence="3" id="KW-0804">Transcription</keyword>
<evidence type="ECO:0000256" key="3">
    <source>
        <dbReference type="ARBA" id="ARBA00023163"/>
    </source>
</evidence>
<evidence type="ECO:0000313" key="6">
    <source>
        <dbReference type="EMBL" id="MEQ3540689.1"/>
    </source>
</evidence>
<sequence length="191" mass="20260">MPRDATAAPRADRLRNRERLLGAATEVVARDGAQASMEEIARRAGVGSATLHRHFASRRALLEAVFADGVDTLCARAETLRRAEPATALWTWLDEFVHYVATTRGVVEVLLAEPAEDAPVCHTDRVRAAVRPLVAAAADAGGLHPDARPEDVVALTAVVSTAAGEDPSTARRLLRLTVDGLRGAGCGRTQA</sequence>
<dbReference type="Pfam" id="PF00440">
    <property type="entry name" value="TetR_N"/>
    <property type="match status" value="1"/>
</dbReference>
<dbReference type="PANTHER" id="PTHR30055">
    <property type="entry name" value="HTH-TYPE TRANSCRIPTIONAL REGULATOR RUTR"/>
    <property type="match status" value="1"/>
</dbReference>
<evidence type="ECO:0000256" key="2">
    <source>
        <dbReference type="ARBA" id="ARBA00023125"/>
    </source>
</evidence>
<dbReference type="PANTHER" id="PTHR30055:SF234">
    <property type="entry name" value="HTH-TYPE TRANSCRIPTIONAL REGULATOR BETI"/>
    <property type="match status" value="1"/>
</dbReference>
<dbReference type="Gene3D" id="1.10.357.10">
    <property type="entry name" value="Tetracycline Repressor, domain 2"/>
    <property type="match status" value="1"/>
</dbReference>
<proteinExistence type="predicted"/>
<dbReference type="InterPro" id="IPR009057">
    <property type="entry name" value="Homeodomain-like_sf"/>
</dbReference>
<dbReference type="InterPro" id="IPR049445">
    <property type="entry name" value="TetR_SbtR-like_C"/>
</dbReference>
<dbReference type="RefSeq" id="WP_345644250.1">
    <property type="nucleotide sequence ID" value="NZ_BAABLY010000025.1"/>
</dbReference>
<dbReference type="Pfam" id="PF21597">
    <property type="entry name" value="TetR_C_43"/>
    <property type="match status" value="1"/>
</dbReference>
<accession>A0ABV1JYN9</accession>
<dbReference type="InterPro" id="IPR036271">
    <property type="entry name" value="Tet_transcr_reg_TetR-rel_C_sf"/>
</dbReference>
<gene>
    <name evidence="6" type="ORF">WHI96_17900</name>
</gene>
<dbReference type="Proteomes" id="UP001464923">
    <property type="component" value="Unassembled WGS sequence"/>
</dbReference>
<keyword evidence="1" id="KW-0805">Transcription regulation</keyword>
<organism evidence="6 7">
    <name type="scientific">Pseudonocardia tropica</name>
    <dbReference type="NCBI Taxonomy" id="681289"/>
    <lineage>
        <taxon>Bacteria</taxon>
        <taxon>Bacillati</taxon>
        <taxon>Actinomycetota</taxon>
        <taxon>Actinomycetes</taxon>
        <taxon>Pseudonocardiales</taxon>
        <taxon>Pseudonocardiaceae</taxon>
        <taxon>Pseudonocardia</taxon>
    </lineage>
</organism>
<feature type="DNA-binding region" description="H-T-H motif" evidence="4">
    <location>
        <begin position="36"/>
        <end position="55"/>
    </location>
</feature>
<comment type="caution">
    <text evidence="6">The sequence shown here is derived from an EMBL/GenBank/DDBJ whole genome shotgun (WGS) entry which is preliminary data.</text>
</comment>
<dbReference type="PRINTS" id="PR00455">
    <property type="entry name" value="HTHTETR"/>
</dbReference>
<evidence type="ECO:0000256" key="4">
    <source>
        <dbReference type="PROSITE-ProRule" id="PRU00335"/>
    </source>
</evidence>
<dbReference type="InterPro" id="IPR001647">
    <property type="entry name" value="HTH_TetR"/>
</dbReference>
<reference evidence="6 7" key="1">
    <citation type="submission" date="2024-03" db="EMBL/GenBank/DDBJ databases">
        <title>Draft genome sequence of Pseudonocardia tropica JCM 19149.</title>
        <authorList>
            <person name="Butdee W."/>
            <person name="Duangmal K."/>
        </authorList>
    </citation>
    <scope>NUCLEOTIDE SEQUENCE [LARGE SCALE GENOMIC DNA]</scope>
    <source>
        <strain evidence="6 7">JCM 19149</strain>
    </source>
</reference>